<dbReference type="AlphaFoldDB" id="A0A1H7RPU3"/>
<sequence length="49" mass="5360">MTAGGHKQGIGTESFETISTPATKSAFMLFHRYDGNAPHRQSFVVHTIP</sequence>
<evidence type="ECO:0000313" key="2">
    <source>
        <dbReference type="Proteomes" id="UP000199120"/>
    </source>
</evidence>
<dbReference type="EMBL" id="FOAJ01000010">
    <property type="protein sequence ID" value="SEL61844.1"/>
    <property type="molecule type" value="Genomic_DNA"/>
</dbReference>
<reference evidence="2" key="1">
    <citation type="submission" date="2016-10" db="EMBL/GenBank/DDBJ databases">
        <authorList>
            <person name="Varghese N."/>
            <person name="Submissions S."/>
        </authorList>
    </citation>
    <scope>NUCLEOTIDE SEQUENCE [LARGE SCALE GENOMIC DNA]</scope>
    <source>
        <strain evidence="2">LMG 26416</strain>
    </source>
</reference>
<evidence type="ECO:0000313" key="1">
    <source>
        <dbReference type="EMBL" id="SEL61844.1"/>
    </source>
</evidence>
<proteinExistence type="predicted"/>
<keyword evidence="2" id="KW-1185">Reference proteome</keyword>
<name>A0A1H7RPU3_9BURK</name>
<dbReference type="STRING" id="416943.SAMN05445871_5485"/>
<organism evidence="1 2">
    <name type="scientific">Paraburkholderia caballeronis</name>
    <dbReference type="NCBI Taxonomy" id="416943"/>
    <lineage>
        <taxon>Bacteria</taxon>
        <taxon>Pseudomonadati</taxon>
        <taxon>Pseudomonadota</taxon>
        <taxon>Betaproteobacteria</taxon>
        <taxon>Burkholderiales</taxon>
        <taxon>Burkholderiaceae</taxon>
        <taxon>Paraburkholderia</taxon>
    </lineage>
</organism>
<protein>
    <submittedName>
        <fullName evidence="1">Uncharacterized protein</fullName>
    </submittedName>
</protein>
<dbReference type="Proteomes" id="UP000199120">
    <property type="component" value="Unassembled WGS sequence"/>
</dbReference>
<gene>
    <name evidence="1" type="ORF">SAMN05192542_110111</name>
</gene>
<accession>A0A1H7RPU3</accession>